<dbReference type="AlphaFoldDB" id="F2BAF9"/>
<reference evidence="1 2" key="1">
    <citation type="submission" date="2011-02" db="EMBL/GenBank/DDBJ databases">
        <authorList>
            <person name="Muzny D."/>
            <person name="Qin X."/>
            <person name="Deng J."/>
            <person name="Jiang H."/>
            <person name="Liu Y."/>
            <person name="Qu J."/>
            <person name="Song X.-Z."/>
            <person name="Zhang L."/>
            <person name="Thornton R."/>
            <person name="Coyle M."/>
            <person name="Francisco L."/>
            <person name="Jackson L."/>
            <person name="Javaid M."/>
            <person name="Korchina V."/>
            <person name="Kovar C."/>
            <person name="Mata R."/>
            <person name="Mathew T."/>
            <person name="Ngo R."/>
            <person name="Nguyen L."/>
            <person name="Nguyen N."/>
            <person name="Okwuonu G."/>
            <person name="Ongeri F."/>
            <person name="Pham C."/>
            <person name="Simmons D."/>
            <person name="Wilczek-Boney K."/>
            <person name="Hale W."/>
            <person name="Jakkamsetti A."/>
            <person name="Pham P."/>
            <person name="Ruth R."/>
            <person name="San Lucas F."/>
            <person name="Warren J."/>
            <person name="Zhang J."/>
            <person name="Zhao Z."/>
            <person name="Zhou C."/>
            <person name="Zhu D."/>
            <person name="Lee S."/>
            <person name="Bess C."/>
            <person name="Blankenburg K."/>
            <person name="Forbes L."/>
            <person name="Fu Q."/>
            <person name="Gubbala S."/>
            <person name="Hirani K."/>
            <person name="Jayaseelan J.C."/>
            <person name="Lara F."/>
            <person name="Munidasa M."/>
            <person name="Palculict T."/>
            <person name="Patil S."/>
            <person name="Pu L.-L."/>
            <person name="Saada N."/>
            <person name="Tang L."/>
            <person name="Weissenberger G."/>
            <person name="Zhu Y."/>
            <person name="Hemphill L."/>
            <person name="Shang Y."/>
            <person name="Youmans B."/>
            <person name="Ayvaz T."/>
            <person name="Ross M."/>
            <person name="Santibanez J."/>
            <person name="Aqrawi P."/>
            <person name="Gross S."/>
            <person name="Joshi V."/>
            <person name="Fowler G."/>
            <person name="Nazareth L."/>
            <person name="Reid J."/>
            <person name="Worley K."/>
            <person name="Petrosino J."/>
            <person name="Highlander S."/>
            <person name="Gibbs R."/>
        </authorList>
    </citation>
    <scope>NUCLEOTIDE SEQUENCE [LARGE SCALE GENOMIC DNA]</scope>
    <source>
        <strain evidence="1 2">ATCC BAA-1200</strain>
    </source>
</reference>
<dbReference type="EMBL" id="AFAY01000012">
    <property type="protein sequence ID" value="EGF11675.1"/>
    <property type="molecule type" value="Genomic_DNA"/>
</dbReference>
<dbReference type="HOGENOM" id="CLU_3027554_0_0_4"/>
<comment type="caution">
    <text evidence="1">The sequence shown here is derived from an EMBL/GenBank/DDBJ whole genome shotgun (WGS) entry which is preliminary data.</text>
</comment>
<dbReference type="Proteomes" id="UP000004105">
    <property type="component" value="Unassembled WGS sequence"/>
</dbReference>
<evidence type="ECO:0000313" key="1">
    <source>
        <dbReference type="EMBL" id="EGF11675.1"/>
    </source>
</evidence>
<evidence type="ECO:0000313" key="2">
    <source>
        <dbReference type="Proteomes" id="UP000004105"/>
    </source>
</evidence>
<gene>
    <name evidence="1" type="ORF">HMPREF9123_0791</name>
</gene>
<name>F2BAF9_9NEIS</name>
<sequence length="55" mass="6172">MFACLRPSEKTQRATAAGFQTACILARAPCGFKPDLPYRPRRRLLYNPPPPKQAV</sequence>
<proteinExistence type="predicted"/>
<protein>
    <submittedName>
        <fullName evidence="1">Uncharacterized protein</fullName>
    </submittedName>
</protein>
<organism evidence="1 2">
    <name type="scientific">Neisseria bacilliformis ATCC BAA-1200</name>
    <dbReference type="NCBI Taxonomy" id="888742"/>
    <lineage>
        <taxon>Bacteria</taxon>
        <taxon>Pseudomonadati</taxon>
        <taxon>Pseudomonadota</taxon>
        <taxon>Betaproteobacteria</taxon>
        <taxon>Neisseriales</taxon>
        <taxon>Neisseriaceae</taxon>
        <taxon>Neisseria</taxon>
    </lineage>
</organism>
<accession>F2BAF9</accession>
<keyword evidence="2" id="KW-1185">Reference proteome</keyword>